<dbReference type="FunCoup" id="A0A7R8YWZ5">
    <property type="interactions" value="7"/>
</dbReference>
<protein>
    <recommendedName>
        <fullName evidence="2">PDZ domain-containing protein</fullName>
    </recommendedName>
</protein>
<dbReference type="AlphaFoldDB" id="A0A7R8YWZ5"/>
<feature type="compositionally biased region" description="Polar residues" evidence="1">
    <location>
        <begin position="438"/>
        <end position="468"/>
    </location>
</feature>
<feature type="region of interest" description="Disordered" evidence="1">
    <location>
        <begin position="436"/>
        <end position="551"/>
    </location>
</feature>
<dbReference type="EMBL" id="LR899012">
    <property type="protein sequence ID" value="CAD7088443.1"/>
    <property type="molecule type" value="Genomic_DNA"/>
</dbReference>
<evidence type="ECO:0000313" key="3">
    <source>
        <dbReference type="EMBL" id="CAD7088443.1"/>
    </source>
</evidence>
<feature type="region of interest" description="Disordered" evidence="1">
    <location>
        <begin position="241"/>
        <end position="261"/>
    </location>
</feature>
<dbReference type="Proteomes" id="UP000594454">
    <property type="component" value="Chromosome 4"/>
</dbReference>
<proteinExistence type="predicted"/>
<sequence length="1069" mass="117146">MRLFRTRKSENVVNTLQGPSHANNNNDQSISYMNDSAGDTMLSLPSISSSLPDLHNSPVVIISCSNLLEDQSSRHQYQNQTLPLHAHQQQQDHHRFPQAFSDRITSNTGVTNNHSYNGRSCAVSKGSCNKVSSPGNGRNGESVSVVKISGAASTENILSNYEKPSSIRGPSPVMPAVSATKTSMISSQTQPNGHNGHLPDCKIVTAVPVVVVEDHPRRETTNMFTWGRRMSKKLDILKRHDANKHHENFNQSSIRASQRQYSDQQKQVTLKKSKSGPIDAITFNGDPAAKSTTMTKERQKSFKSFFHRIGSTGMLNHKSHNLIEVPNTNQLYRSSSTSQLTTCSYVKCDDPTDGVSMVNGKINKRATISGTSLKSSSCDDIEKVGNGSTGDHPKRGNFPYAFLRSKLSVLPEENGGSVLNYKSSLNSLHNLGNHIMISKTNSNPSNDDNLSTGSSPSKHNRIQYNSNGAIKRYSSDDSTISSCSPKVTISRNNSNSSKDWEPLYQRLSSCLSSNESGYDSDSRNGDDPLKRLSNGLASLRPSCNGNGDQQYEYGPIRRRFRQIRLERVNPDDCVGITLTPQTVPGSPGEPQLRYLILDIDPYGLAHRDGRLRIGDEIVNVNSQHLRGLQSYKTAQQLLSTFIDNCIDLVIAHDEVAAVSDFCTKIQVDRNSLQSEPHMTVEPALTLKKNYASASTSNLASSSRKRLLFEGRAHSTDSLSNVEICSIQTDITDGPPPNTEGNNAVVQSREKTLLGRRSLNRSLEMTPLFSTSEYTPVYADRVTISNTISDDEKWQCLSRKRAEALTQMDYAHVLGLKASTYITDNLTNNIRANTTTATNLQSLKSPLKQRIYNEIDLTERPSTSLINLECVPNTFPIANSSMTATNYNKNALLNTSLTSTYRSFRFGKPRYSAPLTSTTTFNPHNVISNNKNGEGCKQSSSSSSATSATHNDTNEFDDGGTANDGLGRCIIRTVDFFKGPGMKSLGFSIVGGRDSPKGIMGIFVKTVFPSGQAADDGTLLAGDEIIEINNCSVEGKSHAEAIALFKAVREGSISIKIIRRRLQKANSPAE</sequence>
<feature type="compositionally biased region" description="Polar residues" evidence="1">
    <location>
        <begin position="485"/>
        <end position="497"/>
    </location>
</feature>
<dbReference type="InParanoid" id="A0A7R8YWZ5"/>
<feature type="compositionally biased region" description="Polar residues" evidence="1">
    <location>
        <begin position="249"/>
        <end position="261"/>
    </location>
</feature>
<dbReference type="Gene3D" id="2.30.42.10">
    <property type="match status" value="2"/>
</dbReference>
<dbReference type="OMA" id="IDGLRWH"/>
<gene>
    <name evidence="3" type="ORF">HERILL_LOCUS11066</name>
</gene>
<accession>A0A7R8YWZ5</accession>
<dbReference type="CDD" id="cd06759">
    <property type="entry name" value="PDZ3_PDZD2-PDZ1_hPro-IL-16-like"/>
    <property type="match status" value="1"/>
</dbReference>
<keyword evidence="4" id="KW-1185">Reference proteome</keyword>
<reference evidence="3 4" key="1">
    <citation type="submission" date="2020-11" db="EMBL/GenBank/DDBJ databases">
        <authorList>
            <person name="Wallbank WR R."/>
            <person name="Pardo Diaz C."/>
            <person name="Kozak K."/>
            <person name="Martin S."/>
            <person name="Jiggins C."/>
            <person name="Moest M."/>
            <person name="Warren A I."/>
            <person name="Generalovic N T."/>
            <person name="Byers J.R.P. K."/>
            <person name="Montejo-Kovacevich G."/>
            <person name="Yen C E."/>
        </authorList>
    </citation>
    <scope>NUCLEOTIDE SEQUENCE [LARGE SCALE GENOMIC DNA]</scope>
</reference>
<feature type="compositionally biased region" description="Basic and acidic residues" evidence="1">
    <location>
        <begin position="520"/>
        <end position="530"/>
    </location>
</feature>
<dbReference type="PANTHER" id="PTHR19964:SF95">
    <property type="entry name" value="ARC, ISOFORM A"/>
    <property type="match status" value="1"/>
</dbReference>
<dbReference type="SUPFAM" id="SSF50156">
    <property type="entry name" value="PDZ domain-like"/>
    <property type="match status" value="2"/>
</dbReference>
<feature type="region of interest" description="Disordered" evidence="1">
    <location>
        <begin position="916"/>
        <end position="958"/>
    </location>
</feature>
<dbReference type="InterPro" id="IPR051342">
    <property type="entry name" value="PDZ_scaffold"/>
</dbReference>
<name>A0A7R8YWZ5_HERIL</name>
<dbReference type="PANTHER" id="PTHR19964">
    <property type="entry name" value="MULTIPLE PDZ DOMAIN PROTEIN"/>
    <property type="match status" value="1"/>
</dbReference>
<feature type="domain" description="PDZ" evidence="2">
    <location>
        <begin position="562"/>
        <end position="637"/>
    </location>
</feature>
<dbReference type="Pfam" id="PF00595">
    <property type="entry name" value="PDZ"/>
    <property type="match status" value="1"/>
</dbReference>
<evidence type="ECO:0000256" key="1">
    <source>
        <dbReference type="SAM" id="MobiDB-lite"/>
    </source>
</evidence>
<organism evidence="3 4">
    <name type="scientific">Hermetia illucens</name>
    <name type="common">Black soldier fly</name>
    <dbReference type="NCBI Taxonomy" id="343691"/>
    <lineage>
        <taxon>Eukaryota</taxon>
        <taxon>Metazoa</taxon>
        <taxon>Ecdysozoa</taxon>
        <taxon>Arthropoda</taxon>
        <taxon>Hexapoda</taxon>
        <taxon>Insecta</taxon>
        <taxon>Pterygota</taxon>
        <taxon>Neoptera</taxon>
        <taxon>Endopterygota</taxon>
        <taxon>Diptera</taxon>
        <taxon>Brachycera</taxon>
        <taxon>Stratiomyomorpha</taxon>
        <taxon>Stratiomyidae</taxon>
        <taxon>Hermetiinae</taxon>
        <taxon>Hermetia</taxon>
    </lineage>
</organism>
<dbReference type="OrthoDB" id="6022711at2759"/>
<evidence type="ECO:0000313" key="4">
    <source>
        <dbReference type="Proteomes" id="UP000594454"/>
    </source>
</evidence>
<dbReference type="CDD" id="cd00136">
    <property type="entry name" value="PDZ_canonical"/>
    <property type="match status" value="1"/>
</dbReference>
<feature type="compositionally biased region" description="Polar residues" evidence="1">
    <location>
        <begin position="506"/>
        <end position="519"/>
    </location>
</feature>
<feature type="compositionally biased region" description="Polar residues" evidence="1">
    <location>
        <begin position="916"/>
        <end position="931"/>
    </location>
</feature>
<evidence type="ECO:0000259" key="2">
    <source>
        <dbReference type="PROSITE" id="PS50106"/>
    </source>
</evidence>
<feature type="domain" description="PDZ" evidence="2">
    <location>
        <begin position="972"/>
        <end position="1045"/>
    </location>
</feature>
<dbReference type="SMART" id="SM00228">
    <property type="entry name" value="PDZ"/>
    <property type="match status" value="2"/>
</dbReference>
<dbReference type="PROSITE" id="PS50106">
    <property type="entry name" value="PDZ"/>
    <property type="match status" value="2"/>
</dbReference>
<feature type="compositionally biased region" description="Low complexity" evidence="1">
    <location>
        <begin position="938"/>
        <end position="948"/>
    </location>
</feature>
<dbReference type="InterPro" id="IPR001478">
    <property type="entry name" value="PDZ"/>
</dbReference>
<dbReference type="InterPro" id="IPR036034">
    <property type="entry name" value="PDZ_sf"/>
</dbReference>